<proteinExistence type="predicted"/>
<sequence length="615" mass="59247">MSARRVLSAVTVVAVIAALAGYGTDLFGAGAHADVSGESVALTARGTTLVCPAPVALAGEILGAGADGAGGPGDTDLGASGDEAFGSSPVAPRSTLQVSLFGAQTSSMLEPFGFAAADDAAASGAAADDAAASGAAASGGDGTASGITSVQGGDPSAQLSLTGVESAMIVRSVASAARDADAYSALASVTSAGDLRGLAAAACQDPGITQWLVGGGTELGTTTELVLSNPSRTPATVTLDLWGAGGELVLAGPSTYLVPPGGQVTTLLGGLAAEQNRLVARVSSSGALVTAYLQHTVLDGLTPLGVDYVVAGDSPATAQVLTGVTVEASEVTDADVATLRVLAPEANGTATVRVLGADGQQVLRGASTIDLVAGAVSDVSLAGLPAGTYTVVVQADTDVVAGAEMTRTGKADPKQALIGTPKDRAWVAARHDTSGAGVAAIPAGTRALVVLTALPVSLDGGDDVAADVPIVYASVAGSVDSAGSADSADDSVAADAGAAAGASADPLAADWTPAPRGELRAYGADGALVGRKAISLARGQTVVVDPLTVSGGAAVSSISVVAEGAADGGLTLDWSVLLSAPEVSGSVAIVLPTSPTVTSGSLTVRRSATVGLPLD</sequence>
<dbReference type="Pfam" id="PF18986">
    <property type="entry name" value="DUF5719"/>
    <property type="match status" value="1"/>
</dbReference>
<evidence type="ECO:0008006" key="4">
    <source>
        <dbReference type="Google" id="ProtNLM"/>
    </source>
</evidence>
<evidence type="ECO:0000313" key="2">
    <source>
        <dbReference type="EMBL" id="SDD57954.1"/>
    </source>
</evidence>
<name>A0A1G6VWR3_9MICO</name>
<protein>
    <recommendedName>
        <fullName evidence="4">Large extracellular alpha-helical protein</fullName>
    </recommendedName>
</protein>
<accession>A0A1G6VWR3</accession>
<feature type="region of interest" description="Disordered" evidence="1">
    <location>
        <begin position="133"/>
        <end position="152"/>
    </location>
</feature>
<dbReference type="Proteomes" id="UP000199039">
    <property type="component" value="Unassembled WGS sequence"/>
</dbReference>
<dbReference type="OrthoDB" id="3264966at2"/>
<gene>
    <name evidence="2" type="ORF">SAMN05216410_3557</name>
</gene>
<dbReference type="InterPro" id="IPR043777">
    <property type="entry name" value="DUF5719"/>
</dbReference>
<evidence type="ECO:0000256" key="1">
    <source>
        <dbReference type="SAM" id="MobiDB-lite"/>
    </source>
</evidence>
<reference evidence="2 3" key="1">
    <citation type="submission" date="2016-09" db="EMBL/GenBank/DDBJ databases">
        <authorList>
            <person name="Capua I."/>
            <person name="De Benedictis P."/>
            <person name="Joannis T."/>
            <person name="Lombin L.H."/>
            <person name="Cattoli G."/>
        </authorList>
    </citation>
    <scope>NUCLEOTIDE SEQUENCE [LARGE SCALE GENOMIC DNA]</scope>
    <source>
        <strain evidence="2 3">ISLP-3</strain>
    </source>
</reference>
<dbReference type="RefSeq" id="WP_139185858.1">
    <property type="nucleotide sequence ID" value="NZ_FMYH01000008.1"/>
</dbReference>
<dbReference type="STRING" id="1814289.SAMN05216410_3557"/>
<keyword evidence="3" id="KW-1185">Reference proteome</keyword>
<evidence type="ECO:0000313" key="3">
    <source>
        <dbReference type="Proteomes" id="UP000199039"/>
    </source>
</evidence>
<organism evidence="2 3">
    <name type="scientific">Sanguibacter gelidistatuariae</name>
    <dbReference type="NCBI Taxonomy" id="1814289"/>
    <lineage>
        <taxon>Bacteria</taxon>
        <taxon>Bacillati</taxon>
        <taxon>Actinomycetota</taxon>
        <taxon>Actinomycetes</taxon>
        <taxon>Micrococcales</taxon>
        <taxon>Sanguibacteraceae</taxon>
        <taxon>Sanguibacter</taxon>
    </lineage>
</organism>
<dbReference type="EMBL" id="FMYH01000008">
    <property type="protein sequence ID" value="SDD57954.1"/>
    <property type="molecule type" value="Genomic_DNA"/>
</dbReference>
<dbReference type="AlphaFoldDB" id="A0A1G6VWR3"/>